<dbReference type="InterPro" id="IPR000620">
    <property type="entry name" value="EamA_dom"/>
</dbReference>
<dbReference type="STRING" id="1121290.CLAOCE_21050"/>
<dbReference type="PANTHER" id="PTHR22911:SF137">
    <property type="entry name" value="SOLUTE CARRIER FAMILY 35 MEMBER G2-RELATED"/>
    <property type="match status" value="1"/>
</dbReference>
<feature type="transmembrane region" description="Helical" evidence="2">
    <location>
        <begin position="214"/>
        <end position="233"/>
    </location>
</feature>
<dbReference type="OrthoDB" id="9808556at2"/>
<dbReference type="Pfam" id="PF00892">
    <property type="entry name" value="EamA"/>
    <property type="match status" value="2"/>
</dbReference>
<reference evidence="4 5" key="1">
    <citation type="submission" date="2016-06" db="EMBL/GenBank/DDBJ databases">
        <title>Genome sequence of Clostridium acetireducens DSM 10703.</title>
        <authorList>
            <person name="Poehlein A."/>
            <person name="Fluechter S."/>
            <person name="Duerre P."/>
            <person name="Daniel R."/>
        </authorList>
    </citation>
    <scope>NUCLEOTIDE SEQUENCE [LARGE SCALE GENOMIC DNA]</scope>
    <source>
        <strain evidence="4 5">DSM 10703</strain>
    </source>
</reference>
<dbReference type="PANTHER" id="PTHR22911">
    <property type="entry name" value="ACYL-MALONYL CONDENSING ENZYME-RELATED"/>
    <property type="match status" value="1"/>
</dbReference>
<feature type="transmembrane region" description="Helical" evidence="2">
    <location>
        <begin position="269"/>
        <end position="288"/>
    </location>
</feature>
<organism evidence="4 5">
    <name type="scientific">Clostridium acetireducens DSM 10703</name>
    <dbReference type="NCBI Taxonomy" id="1121290"/>
    <lineage>
        <taxon>Bacteria</taxon>
        <taxon>Bacillati</taxon>
        <taxon>Bacillota</taxon>
        <taxon>Clostridia</taxon>
        <taxon>Eubacteriales</taxon>
        <taxon>Clostridiaceae</taxon>
        <taxon>Clostridium</taxon>
    </lineage>
</organism>
<evidence type="ECO:0000313" key="4">
    <source>
        <dbReference type="EMBL" id="OFI01517.1"/>
    </source>
</evidence>
<evidence type="ECO:0000259" key="3">
    <source>
        <dbReference type="Pfam" id="PF00892"/>
    </source>
</evidence>
<evidence type="ECO:0000256" key="1">
    <source>
        <dbReference type="ARBA" id="ARBA00007362"/>
    </source>
</evidence>
<feature type="transmembrane region" description="Helical" evidence="2">
    <location>
        <begin position="150"/>
        <end position="167"/>
    </location>
</feature>
<feature type="transmembrane region" description="Helical" evidence="2">
    <location>
        <begin position="34"/>
        <end position="55"/>
    </location>
</feature>
<comment type="caution">
    <text evidence="4">The sequence shown here is derived from an EMBL/GenBank/DDBJ whole genome shotgun (WGS) entry which is preliminary data.</text>
</comment>
<feature type="domain" description="EamA" evidence="3">
    <location>
        <begin position="149"/>
        <end position="286"/>
    </location>
</feature>
<dbReference type="Proteomes" id="UP000175744">
    <property type="component" value="Unassembled WGS sequence"/>
</dbReference>
<accession>A0A1E8EW71</accession>
<dbReference type="RefSeq" id="WP_070111150.1">
    <property type="nucleotide sequence ID" value="NZ_LZFO01000042.1"/>
</dbReference>
<sequence length="294" mass="32280">MKRITGIIYVVLSSAAFGIMPVLAKLAYNTGMDSLSVVFFRFFFAAIILLLYILYNKISLYINKRQAILIVLLALVGYASTSVTLFLSYDYISVGLATTIHFLYPIIVTVASFFIYKEKIDFKKLLALLISILGMYLLVAGGNISLDMRGILFSFVSAIFYSIYILGVSEPEVKKINTYVSIFYVFMISSIAILTLIFFKNGGKIALNITSKGIVSVFFIAFISTVVALAMFVKGIQVVGPSAASILSTFEPIVSIILGTLILKEVLNFNMVFGCVLILISVIILTVSNSKNLA</sequence>
<dbReference type="InterPro" id="IPR037185">
    <property type="entry name" value="EmrE-like"/>
</dbReference>
<dbReference type="AlphaFoldDB" id="A0A1E8EW71"/>
<name>A0A1E8EW71_9CLOT</name>
<keyword evidence="2" id="KW-0472">Membrane</keyword>
<evidence type="ECO:0000313" key="5">
    <source>
        <dbReference type="Proteomes" id="UP000175744"/>
    </source>
</evidence>
<feature type="transmembrane region" description="Helical" evidence="2">
    <location>
        <begin position="67"/>
        <end position="89"/>
    </location>
</feature>
<feature type="transmembrane region" description="Helical" evidence="2">
    <location>
        <begin position="125"/>
        <end position="144"/>
    </location>
</feature>
<dbReference type="EMBL" id="LZFO01000042">
    <property type="protein sequence ID" value="OFI01517.1"/>
    <property type="molecule type" value="Genomic_DNA"/>
</dbReference>
<comment type="similarity">
    <text evidence="1">Belongs to the EamA transporter family.</text>
</comment>
<protein>
    <submittedName>
        <fullName evidence="4">Putative inner membrane transporter YicL</fullName>
    </submittedName>
</protein>
<keyword evidence="2" id="KW-0812">Transmembrane</keyword>
<evidence type="ECO:0000256" key="2">
    <source>
        <dbReference type="SAM" id="Phobius"/>
    </source>
</evidence>
<feature type="transmembrane region" description="Helical" evidence="2">
    <location>
        <begin position="7"/>
        <end position="28"/>
    </location>
</feature>
<dbReference type="SUPFAM" id="SSF103481">
    <property type="entry name" value="Multidrug resistance efflux transporter EmrE"/>
    <property type="match status" value="2"/>
</dbReference>
<dbReference type="Gene3D" id="1.10.3730.20">
    <property type="match status" value="1"/>
</dbReference>
<feature type="transmembrane region" description="Helical" evidence="2">
    <location>
        <begin position="245"/>
        <end position="263"/>
    </location>
</feature>
<gene>
    <name evidence="4" type="primary">yicL</name>
    <name evidence="4" type="ORF">CLOACE_21050</name>
</gene>
<dbReference type="GO" id="GO:0016020">
    <property type="term" value="C:membrane"/>
    <property type="evidence" value="ECO:0007669"/>
    <property type="project" value="InterPro"/>
</dbReference>
<proteinExistence type="inferred from homology"/>
<keyword evidence="5" id="KW-1185">Reference proteome</keyword>
<feature type="transmembrane region" description="Helical" evidence="2">
    <location>
        <begin position="95"/>
        <end position="116"/>
    </location>
</feature>
<feature type="domain" description="EamA" evidence="3">
    <location>
        <begin position="5"/>
        <end position="139"/>
    </location>
</feature>
<keyword evidence="2" id="KW-1133">Transmembrane helix</keyword>
<feature type="transmembrane region" description="Helical" evidence="2">
    <location>
        <begin position="179"/>
        <end position="199"/>
    </location>
</feature>